<organism evidence="11 12">
    <name type="scientific">Streptococcus ferus</name>
    <dbReference type="NCBI Taxonomy" id="1345"/>
    <lineage>
        <taxon>Bacteria</taxon>
        <taxon>Bacillati</taxon>
        <taxon>Bacillota</taxon>
        <taxon>Bacilli</taxon>
        <taxon>Lactobacillales</taxon>
        <taxon>Streptococcaceae</taxon>
        <taxon>Streptococcus</taxon>
    </lineage>
</organism>
<dbReference type="OrthoDB" id="9800077at2"/>
<dbReference type="CDD" id="cd03429">
    <property type="entry name" value="NUDIX_NADH_pyrophosphatase_Nudt13"/>
    <property type="match status" value="1"/>
</dbReference>
<comment type="cofactor">
    <cofactor evidence="1">
        <name>Mg(2+)</name>
        <dbReference type="ChEBI" id="CHEBI:18420"/>
    </cofactor>
</comment>
<dbReference type="InterPro" id="IPR020084">
    <property type="entry name" value="NUDIX_hydrolase_CS"/>
</dbReference>
<keyword evidence="7" id="KW-0460">Magnesium</keyword>
<dbReference type="GO" id="GO:0019677">
    <property type="term" value="P:NAD+ catabolic process"/>
    <property type="evidence" value="ECO:0007669"/>
    <property type="project" value="TreeGrafter"/>
</dbReference>
<dbReference type="EC" id="3.6.1.22" evidence="4"/>
<dbReference type="Gene3D" id="3.90.79.10">
    <property type="entry name" value="Nucleoside Triphosphate Pyrophosphohydrolase"/>
    <property type="match status" value="1"/>
</dbReference>
<accession>A0A2X3W4T8</accession>
<dbReference type="PROSITE" id="PS00893">
    <property type="entry name" value="NUDIX_BOX"/>
    <property type="match status" value="1"/>
</dbReference>
<dbReference type="GO" id="GO:0046872">
    <property type="term" value="F:metal ion binding"/>
    <property type="evidence" value="ECO:0007669"/>
    <property type="project" value="UniProtKB-KW"/>
</dbReference>
<dbReference type="RefSeq" id="WP_018029992.1">
    <property type="nucleotide sequence ID" value="NZ_LS483343.1"/>
</dbReference>
<dbReference type="Proteomes" id="UP000249495">
    <property type="component" value="Chromosome 1"/>
</dbReference>
<dbReference type="EMBL" id="LS483343">
    <property type="protein sequence ID" value="SQF40567.1"/>
    <property type="molecule type" value="Genomic_DNA"/>
</dbReference>
<evidence type="ECO:0000256" key="2">
    <source>
        <dbReference type="ARBA" id="ARBA00001947"/>
    </source>
</evidence>
<dbReference type="Pfam" id="PF00293">
    <property type="entry name" value="NUDIX"/>
    <property type="match status" value="1"/>
</dbReference>
<evidence type="ECO:0000256" key="4">
    <source>
        <dbReference type="ARBA" id="ARBA00012381"/>
    </source>
</evidence>
<evidence type="ECO:0000256" key="5">
    <source>
        <dbReference type="ARBA" id="ARBA00022723"/>
    </source>
</evidence>
<dbReference type="GO" id="GO:0035529">
    <property type="term" value="F:NADH pyrophosphatase activity"/>
    <property type="evidence" value="ECO:0007669"/>
    <property type="project" value="TreeGrafter"/>
</dbReference>
<dbReference type="KEGG" id="sfer:NCTC12278_01138"/>
<feature type="domain" description="Nudix hydrolase" evidence="10">
    <location>
        <begin position="35"/>
        <end position="159"/>
    </location>
</feature>
<reference evidence="11 12" key="1">
    <citation type="submission" date="2018-06" db="EMBL/GenBank/DDBJ databases">
        <authorList>
            <consortium name="Pathogen Informatics"/>
            <person name="Doyle S."/>
        </authorList>
    </citation>
    <scope>NUCLEOTIDE SEQUENCE [LARGE SCALE GENOMIC DNA]</scope>
    <source>
        <strain evidence="11 12">NCTC12278</strain>
    </source>
</reference>
<dbReference type="InterPro" id="IPR015797">
    <property type="entry name" value="NUDIX_hydrolase-like_dom_sf"/>
</dbReference>
<keyword evidence="5" id="KW-0479">Metal-binding</keyword>
<dbReference type="InterPro" id="IPR050241">
    <property type="entry name" value="NAD-cap_RNA_hydrolase_NudC"/>
</dbReference>
<evidence type="ECO:0000256" key="7">
    <source>
        <dbReference type="ARBA" id="ARBA00022842"/>
    </source>
</evidence>
<evidence type="ECO:0000313" key="11">
    <source>
        <dbReference type="EMBL" id="SQF40567.1"/>
    </source>
</evidence>
<protein>
    <recommendedName>
        <fullName evidence="4">NAD(+) diphosphatase</fullName>
        <ecNumber evidence="4">3.6.1.22</ecNumber>
    </recommendedName>
</protein>
<dbReference type="PANTHER" id="PTHR42904">
    <property type="entry name" value="NUDIX HYDROLASE, NUDC SUBFAMILY"/>
    <property type="match status" value="1"/>
</dbReference>
<evidence type="ECO:0000256" key="9">
    <source>
        <dbReference type="ARBA" id="ARBA00023679"/>
    </source>
</evidence>
<dbReference type="GO" id="GO:0110153">
    <property type="term" value="F:RNA NAD-cap (NMN-forming) hydrolase activity"/>
    <property type="evidence" value="ECO:0007669"/>
    <property type="project" value="RHEA"/>
</dbReference>
<dbReference type="STRING" id="1123303.GCA_000372425_00662"/>
<comment type="similarity">
    <text evidence="3">Belongs to the Nudix hydrolase family. NudC subfamily.</text>
</comment>
<evidence type="ECO:0000259" key="10">
    <source>
        <dbReference type="PROSITE" id="PS51462"/>
    </source>
</evidence>
<evidence type="ECO:0000256" key="8">
    <source>
        <dbReference type="ARBA" id="ARBA00023027"/>
    </source>
</evidence>
<evidence type="ECO:0000256" key="1">
    <source>
        <dbReference type="ARBA" id="ARBA00001946"/>
    </source>
</evidence>
<dbReference type="PANTHER" id="PTHR42904:SF6">
    <property type="entry name" value="NAD-CAPPED RNA HYDROLASE NUDT12"/>
    <property type="match status" value="1"/>
</dbReference>
<dbReference type="GO" id="GO:0006742">
    <property type="term" value="P:NADP+ catabolic process"/>
    <property type="evidence" value="ECO:0007669"/>
    <property type="project" value="TreeGrafter"/>
</dbReference>
<evidence type="ECO:0000313" key="12">
    <source>
        <dbReference type="Proteomes" id="UP000249495"/>
    </source>
</evidence>
<dbReference type="GO" id="GO:0005829">
    <property type="term" value="C:cytosol"/>
    <property type="evidence" value="ECO:0007669"/>
    <property type="project" value="TreeGrafter"/>
</dbReference>
<keyword evidence="8" id="KW-0520">NAD</keyword>
<dbReference type="SUPFAM" id="SSF55811">
    <property type="entry name" value="Nudix"/>
    <property type="match status" value="1"/>
</dbReference>
<proteinExistence type="inferred from homology"/>
<keyword evidence="6 11" id="KW-0378">Hydrolase</keyword>
<dbReference type="AlphaFoldDB" id="A0A2X3W4T8"/>
<keyword evidence="12" id="KW-1185">Reference proteome</keyword>
<comment type="catalytic activity">
    <reaction evidence="9">
        <text>a 5'-end NAD(+)-phospho-ribonucleoside in mRNA + H2O = a 5'-end phospho-adenosine-phospho-ribonucleoside in mRNA + beta-nicotinamide D-ribonucleotide + 2 H(+)</text>
        <dbReference type="Rhea" id="RHEA:60876"/>
        <dbReference type="Rhea" id="RHEA-COMP:15698"/>
        <dbReference type="Rhea" id="RHEA-COMP:15719"/>
        <dbReference type="ChEBI" id="CHEBI:14649"/>
        <dbReference type="ChEBI" id="CHEBI:15377"/>
        <dbReference type="ChEBI" id="CHEBI:15378"/>
        <dbReference type="ChEBI" id="CHEBI:144029"/>
        <dbReference type="ChEBI" id="CHEBI:144051"/>
    </reaction>
    <physiologicalReaction direction="left-to-right" evidence="9">
        <dbReference type="Rhea" id="RHEA:60877"/>
    </physiologicalReaction>
</comment>
<evidence type="ECO:0000256" key="3">
    <source>
        <dbReference type="ARBA" id="ARBA00009595"/>
    </source>
</evidence>
<gene>
    <name evidence="11" type="primary">nudC</name>
    <name evidence="11" type="ORF">NCTC12278_01138</name>
</gene>
<dbReference type="InterPro" id="IPR000086">
    <property type="entry name" value="NUDIX_hydrolase_dom"/>
</dbReference>
<dbReference type="InterPro" id="IPR049734">
    <property type="entry name" value="NudC-like_C"/>
</dbReference>
<sequence length="169" mass="19384">MYYCAECGTELIEKELENEGYVPFCQYCQKYRFPQYNVAMSAIVYDELEEKILLIQQYGNPNHILVAGYVGRGETVEAAVVREVKEETNLDVASIQFNASQFYEKNNVLMLNFACRVKEAAALNCNHEIDQAAWFSPALARDIIYPDSLAQRFLETWLDKQGLVDKAED</sequence>
<evidence type="ECO:0000256" key="6">
    <source>
        <dbReference type="ARBA" id="ARBA00022801"/>
    </source>
</evidence>
<dbReference type="PROSITE" id="PS51462">
    <property type="entry name" value="NUDIX"/>
    <property type="match status" value="1"/>
</dbReference>
<name>A0A2X3W4T8_9STRE</name>
<comment type="cofactor">
    <cofactor evidence="2">
        <name>Zn(2+)</name>
        <dbReference type="ChEBI" id="CHEBI:29105"/>
    </cofactor>
</comment>